<keyword evidence="7" id="KW-0175">Coiled coil</keyword>
<name>A0A9D1S8W0_9FIRM</name>
<gene>
    <name evidence="10" type="ORF">IAB70_02985</name>
</gene>
<dbReference type="PRINTS" id="PR01837">
    <property type="entry name" value="MGTCSAPBPROT"/>
</dbReference>
<dbReference type="AlphaFoldDB" id="A0A9D1S8W0"/>
<dbReference type="PANTHER" id="PTHR33778">
    <property type="entry name" value="PROTEIN MGTC"/>
    <property type="match status" value="1"/>
</dbReference>
<evidence type="ECO:0000256" key="1">
    <source>
        <dbReference type="ARBA" id="ARBA00004651"/>
    </source>
</evidence>
<reference evidence="10" key="1">
    <citation type="submission" date="2020-10" db="EMBL/GenBank/DDBJ databases">
        <authorList>
            <person name="Gilroy R."/>
        </authorList>
    </citation>
    <scope>NUCLEOTIDE SEQUENCE</scope>
    <source>
        <strain evidence="10">CHK195-15760</strain>
    </source>
</reference>
<feature type="transmembrane region" description="Helical" evidence="8">
    <location>
        <begin position="12"/>
        <end position="30"/>
    </location>
</feature>
<comment type="subcellular location">
    <subcellularLocation>
        <location evidence="1">Cell membrane</location>
        <topology evidence="1">Multi-pass membrane protein</topology>
    </subcellularLocation>
</comment>
<evidence type="ECO:0000256" key="8">
    <source>
        <dbReference type="SAM" id="Phobius"/>
    </source>
</evidence>
<feature type="transmembrane region" description="Helical" evidence="8">
    <location>
        <begin position="102"/>
        <end position="133"/>
    </location>
</feature>
<reference evidence="10" key="2">
    <citation type="journal article" date="2021" name="PeerJ">
        <title>Extensive microbial diversity within the chicken gut microbiome revealed by metagenomics and culture.</title>
        <authorList>
            <person name="Gilroy R."/>
            <person name="Ravi A."/>
            <person name="Getino M."/>
            <person name="Pursley I."/>
            <person name="Horton D.L."/>
            <person name="Alikhan N.F."/>
            <person name="Baker D."/>
            <person name="Gharbi K."/>
            <person name="Hall N."/>
            <person name="Watson M."/>
            <person name="Adriaenssens E.M."/>
            <person name="Foster-Nyarko E."/>
            <person name="Jarju S."/>
            <person name="Secka A."/>
            <person name="Antonio M."/>
            <person name="Oren A."/>
            <person name="Chaudhuri R.R."/>
            <person name="La Ragione R."/>
            <person name="Hildebrand F."/>
            <person name="Pallen M.J."/>
        </authorList>
    </citation>
    <scope>NUCLEOTIDE SEQUENCE</scope>
    <source>
        <strain evidence="10">CHK195-15760</strain>
    </source>
</reference>
<dbReference type="Proteomes" id="UP000824093">
    <property type="component" value="Unassembled WGS sequence"/>
</dbReference>
<evidence type="ECO:0000256" key="2">
    <source>
        <dbReference type="ARBA" id="ARBA00009298"/>
    </source>
</evidence>
<feature type="domain" description="MgtC/SapB/SrpB/YhiD N-terminal" evidence="9">
    <location>
        <begin position="19"/>
        <end position="139"/>
    </location>
</feature>
<evidence type="ECO:0000256" key="5">
    <source>
        <dbReference type="ARBA" id="ARBA00022989"/>
    </source>
</evidence>
<feature type="transmembrane region" description="Helical" evidence="8">
    <location>
        <begin position="73"/>
        <end position="90"/>
    </location>
</feature>
<dbReference type="Pfam" id="PF02308">
    <property type="entry name" value="MgtC"/>
    <property type="match status" value="1"/>
</dbReference>
<keyword evidence="3" id="KW-1003">Cell membrane</keyword>
<keyword evidence="6 8" id="KW-0472">Membrane</keyword>
<evidence type="ECO:0000256" key="7">
    <source>
        <dbReference type="SAM" id="Coils"/>
    </source>
</evidence>
<protein>
    <submittedName>
        <fullName evidence="10">MgtC/SapB family protein</fullName>
    </submittedName>
</protein>
<comment type="similarity">
    <text evidence="2">Belongs to the MgtC/SapB family.</text>
</comment>
<dbReference type="GO" id="GO:0005886">
    <property type="term" value="C:plasma membrane"/>
    <property type="evidence" value="ECO:0007669"/>
    <property type="project" value="UniProtKB-SubCell"/>
</dbReference>
<feature type="transmembrane region" description="Helical" evidence="8">
    <location>
        <begin position="42"/>
        <end position="61"/>
    </location>
</feature>
<dbReference type="EMBL" id="DVNH01000021">
    <property type="protein sequence ID" value="HIU51574.1"/>
    <property type="molecule type" value="Genomic_DNA"/>
</dbReference>
<dbReference type="InterPro" id="IPR049177">
    <property type="entry name" value="MgtC_SapB_SrpB_YhiD_N"/>
</dbReference>
<keyword evidence="5 8" id="KW-1133">Transmembrane helix</keyword>
<evidence type="ECO:0000313" key="10">
    <source>
        <dbReference type="EMBL" id="HIU51574.1"/>
    </source>
</evidence>
<proteinExistence type="inferred from homology"/>
<dbReference type="InterPro" id="IPR003416">
    <property type="entry name" value="MgtC/SapB/SrpB/YhiD_fam"/>
</dbReference>
<evidence type="ECO:0000313" key="11">
    <source>
        <dbReference type="Proteomes" id="UP000824093"/>
    </source>
</evidence>
<accession>A0A9D1S8W0</accession>
<evidence type="ECO:0000259" key="9">
    <source>
        <dbReference type="Pfam" id="PF02308"/>
    </source>
</evidence>
<sequence>MDFILSVVQSFWFQAILKLVLGFLLAGLIGLERSSWSKPAGFRTHSLVGISAVLIMLCGEYMSREYNIDPSRIPAQLLSGIGFIGAGTILRDGFNVKGLTTAAGLLAVTCIGLSIGAGFYLGGILTAVIVYIIMSYSYKFSEKLDHFNILELEIKISKNGKEVLEQIEDVLNEYHIEIKQLKRKEKEEMDSEELIKIIGQYNKKDLNKNEIMRKLTEIDYVTEILEE</sequence>
<evidence type="ECO:0000256" key="4">
    <source>
        <dbReference type="ARBA" id="ARBA00022692"/>
    </source>
</evidence>
<dbReference type="PANTHER" id="PTHR33778:SF1">
    <property type="entry name" value="MAGNESIUM TRANSPORTER YHID-RELATED"/>
    <property type="match status" value="1"/>
</dbReference>
<evidence type="ECO:0000256" key="3">
    <source>
        <dbReference type="ARBA" id="ARBA00022475"/>
    </source>
</evidence>
<organism evidence="10 11">
    <name type="scientific">Candidatus Merdicola faecigallinarum</name>
    <dbReference type="NCBI Taxonomy" id="2840862"/>
    <lineage>
        <taxon>Bacteria</taxon>
        <taxon>Bacillati</taxon>
        <taxon>Bacillota</taxon>
        <taxon>Clostridia</taxon>
        <taxon>Candidatus Merdicola</taxon>
    </lineage>
</organism>
<keyword evidence="4 8" id="KW-0812">Transmembrane</keyword>
<comment type="caution">
    <text evidence="10">The sequence shown here is derived from an EMBL/GenBank/DDBJ whole genome shotgun (WGS) entry which is preliminary data.</text>
</comment>
<feature type="coiled-coil region" evidence="7">
    <location>
        <begin position="164"/>
        <end position="191"/>
    </location>
</feature>
<evidence type="ECO:0000256" key="6">
    <source>
        <dbReference type="ARBA" id="ARBA00023136"/>
    </source>
</evidence>